<dbReference type="InterPro" id="IPR036412">
    <property type="entry name" value="HAD-like_sf"/>
</dbReference>
<dbReference type="GO" id="GO:0008420">
    <property type="term" value="F:RNA polymerase II CTD heptapeptide repeat phosphatase activity"/>
    <property type="evidence" value="ECO:0007669"/>
    <property type="project" value="UniProtKB-UniRule"/>
</dbReference>
<protein>
    <recommendedName>
        <fullName evidence="16 21">RNA polymerase II subunit A C-terminal domain phosphatase</fullName>
        <ecNumber evidence="5 21">3.1.3.16</ecNumber>
    </recommendedName>
</protein>
<dbReference type="PROSITE" id="PS50969">
    <property type="entry name" value="FCP1"/>
    <property type="match status" value="1"/>
</dbReference>
<dbReference type="CDD" id="cd17729">
    <property type="entry name" value="BRCT_CTDP1"/>
    <property type="match status" value="1"/>
</dbReference>
<dbReference type="GO" id="GO:0030496">
    <property type="term" value="C:midbody"/>
    <property type="evidence" value="ECO:0007669"/>
    <property type="project" value="UniProtKB-SubCell"/>
</dbReference>
<keyword evidence="10 21" id="KW-0378">Hydrolase</keyword>
<comment type="catalytic activity">
    <reaction evidence="17 21">
        <text>O-phospho-L-seryl-[protein] + H2O = L-seryl-[protein] + phosphate</text>
        <dbReference type="Rhea" id="RHEA:20629"/>
        <dbReference type="Rhea" id="RHEA-COMP:9863"/>
        <dbReference type="Rhea" id="RHEA-COMP:11604"/>
        <dbReference type="ChEBI" id="CHEBI:15377"/>
        <dbReference type="ChEBI" id="CHEBI:29999"/>
        <dbReference type="ChEBI" id="CHEBI:43474"/>
        <dbReference type="ChEBI" id="CHEBI:83421"/>
        <dbReference type="EC" id="3.1.3.16"/>
    </reaction>
</comment>
<dbReference type="Pfam" id="PF00533">
    <property type="entry name" value="BRCT"/>
    <property type="match status" value="1"/>
</dbReference>
<dbReference type="GO" id="GO:0001096">
    <property type="term" value="F:TFIIF-class transcription factor complex binding"/>
    <property type="evidence" value="ECO:0007669"/>
    <property type="project" value="Ensembl"/>
</dbReference>
<comment type="function">
    <text evidence="21">This promotes the activity of RNA polymerase II.</text>
</comment>
<comment type="function">
    <text evidence="19">Processively dephosphorylates 'Ser-2' and 'Ser-5' of the heptad repeats YSPTSPS in the C-terminal domain of the largest RNA polymerase II subunit. This promotes the activity of RNA polymerase II. Plays a role in the exit from mitosis by dephosphorylating crucial mitotic substrates (USP44, CDC20 and WEE1) that are required for M-phase-promoting factor (MPF)/CDK1 inactivation.</text>
</comment>
<keyword evidence="7" id="KW-0597">Phosphoprotein</keyword>
<reference evidence="25 28" key="4">
    <citation type="journal article" date="2020" name="Nature">
        <title>Six reference-quality genomes reveal evolution of bat adaptations.</title>
        <authorList>
            <person name="Jebb D."/>
            <person name="Huang Z."/>
            <person name="Pippel M."/>
            <person name="Hughes G.M."/>
            <person name="Lavrichenko K."/>
            <person name="Devanna P."/>
            <person name="Winkler S."/>
            <person name="Jermiin L.S."/>
            <person name="Skirmuntt E.C."/>
            <person name="Katzourakis A."/>
            <person name="Burkitt-Gray L."/>
            <person name="Ray D.A."/>
            <person name="Sullivan K.A.M."/>
            <person name="Roscito J.G."/>
            <person name="Kirilenko B.M."/>
            <person name="Davalos L.M."/>
            <person name="Corthals A.P."/>
            <person name="Power M.L."/>
            <person name="Jones G."/>
            <person name="Ransome R.D."/>
            <person name="Dechmann D.K.N."/>
            <person name="Locatelli A.G."/>
            <person name="Puechmaille S.J."/>
            <person name="Fedrigo O."/>
            <person name="Jarvis E.D."/>
            <person name="Hiller M."/>
            <person name="Vernes S.C."/>
            <person name="Myers E.W."/>
            <person name="Teeling E.C."/>
        </authorList>
    </citation>
    <scope>NUCLEOTIDE SEQUENCE [LARGE SCALE GENOMIC DNA]</scope>
    <source>
        <strain evidence="25">MRhiFer1</strain>
        <tissue evidence="25">Lung</tissue>
    </source>
</reference>
<keyword evidence="15" id="KW-0131">Cell cycle</keyword>
<dbReference type="Gene3D" id="2.40.50.100">
    <property type="match status" value="1"/>
</dbReference>
<feature type="domain" description="FCP1 homology" evidence="24">
    <location>
        <begin position="175"/>
        <end position="338"/>
    </location>
</feature>
<dbReference type="GeneID" id="117011697"/>
<evidence type="ECO:0000256" key="9">
    <source>
        <dbReference type="ARBA" id="ARBA00022776"/>
    </source>
</evidence>
<feature type="compositionally biased region" description="Acidic residues" evidence="22">
    <location>
        <begin position="838"/>
        <end position="848"/>
    </location>
</feature>
<sequence>MEAPPAGRVPAEGVPPAAVAEVRCPGPGPLRLLEWRVAAGTTVRIGSVLAVCEAAASAQPSGPAPARAGSGGCVRAERRLRSERAGVVRELCAHPGQVVAPGAVLVRLEGCSHPVVMKGLCAECGQDLTQLQSKNGKQQVPLSTATVSMVHSVPELMVSSEQAELLGREDQHRLHRNRKLVLMVDLDQTLIHTTEQHCQQMSNRGVLHFQLGRGEPMLHTRLRPHCRAFLEKVSRLYELHVFTFGSRLYAHTIAGFLDPEKKLFSHRILSRDECIDPFSKTGNLRNLFPCGDSMVCIIDDREDVWKFAPNLITVKKYVYFQGTGDINAPPGSRELQARKKGGHPPKGADVAEQAPSAKESEEGRQVAGVEQSNGLSKPARELNGDGPPPSQAEERATRPAARIPLADGRGPTVCARQHGRTSAEKRPVVSSVGSDLDFELSSDSESSSDSEGRSSEGESGGKRGQKKPQAARDPGKVVPQGGAPGPGGERPAGANHSSEPVPSVQLEPQEDSERDGLCGLGSSCADRKEAETESQNSEQSGITVGESLDQSVEEEEEEEDADADDHLVHLEEILARVHSDYYARYDRYLRGEAQEAPDIRKVVPELKSRVLADVAVIFSGLHPTNFPVEKTREHYHATALGAKVLTQLVLDPDAPDRATHLIAARTGTEKVRQAQECGRPHVVSPDWLWSCLERWEKVDEQLFPLSDDCGKAQREDGPMAFPDRQGALPTTLFHPTPVHPRAQPGPEARIYDANTGKLIRKGSAGPGPPGCLPVHAEHSSFRAVQPHQQQFGEEWPDNPDGEQPGPSRRKRQPSMSETLPLYTLCKEDLESMDKEVDDILGEGSDDSDSEKKKPEEQEEERDKGPRPREPRTPRAQREHTLDLKPPSERSTLDGRGPRGHKRKLNEEDAASESSRGSSCEDEGSSSEADEMAAALEAELDLM</sequence>
<evidence type="ECO:0000313" key="26">
    <source>
        <dbReference type="Ensembl" id="ENSRFEP00010029585.1"/>
    </source>
</evidence>
<evidence type="ECO:0000256" key="5">
    <source>
        <dbReference type="ARBA" id="ARBA00013081"/>
    </source>
</evidence>
<dbReference type="FunFam" id="3.40.50.10190:FF:000007">
    <property type="entry name" value="RNA polymerase II subunit A C-terminal domain phosphatase"/>
    <property type="match status" value="1"/>
</dbReference>
<feature type="region of interest" description="Disordered" evidence="22">
    <location>
        <begin position="838"/>
        <end position="931"/>
    </location>
</feature>
<dbReference type="PANTHER" id="PTHR23081">
    <property type="entry name" value="RNA POLYMERASE II CTD PHOSPHATASE"/>
    <property type="match status" value="1"/>
</dbReference>
<feature type="region of interest" description="Disordered" evidence="22">
    <location>
        <begin position="328"/>
        <end position="565"/>
    </location>
</feature>
<dbReference type="EC" id="3.1.3.16" evidence="5 21"/>
<dbReference type="GO" id="GO:0030957">
    <property type="term" value="F:Tat protein binding"/>
    <property type="evidence" value="ECO:0007669"/>
    <property type="project" value="Ensembl"/>
</dbReference>
<dbReference type="InterPro" id="IPR058785">
    <property type="entry name" value="BSH_FCP1"/>
</dbReference>
<evidence type="ECO:0000256" key="11">
    <source>
        <dbReference type="ARBA" id="ARBA00022912"/>
    </source>
</evidence>
<dbReference type="Pfam" id="PF03031">
    <property type="entry name" value="NIF"/>
    <property type="match status" value="1"/>
</dbReference>
<dbReference type="AlphaFoldDB" id="A0A671FVG0"/>
<dbReference type="PROSITE" id="PS50172">
    <property type="entry name" value="BRCT"/>
    <property type="match status" value="1"/>
</dbReference>
<proteinExistence type="predicted"/>
<dbReference type="SUPFAM" id="SSF56784">
    <property type="entry name" value="HAD-like"/>
    <property type="match status" value="1"/>
</dbReference>
<dbReference type="Proteomes" id="UP000585614">
    <property type="component" value="Unassembled WGS sequence"/>
</dbReference>
<dbReference type="InterPro" id="IPR004274">
    <property type="entry name" value="FCP1_dom"/>
</dbReference>
<feature type="region of interest" description="Disordered" evidence="22">
    <location>
        <begin position="783"/>
        <end position="819"/>
    </location>
</feature>
<evidence type="ECO:0000313" key="27">
    <source>
        <dbReference type="Proteomes" id="UP000472240"/>
    </source>
</evidence>
<evidence type="ECO:0000256" key="1">
    <source>
        <dbReference type="ARBA" id="ARBA00004123"/>
    </source>
</evidence>
<dbReference type="Ensembl" id="ENSRFET00010032105.1">
    <property type="protein sequence ID" value="ENSRFEP00010029585.1"/>
    <property type="gene ID" value="ENSRFEG00010019640.1"/>
</dbReference>
<dbReference type="InterPro" id="IPR011947">
    <property type="entry name" value="FCP1_euk"/>
</dbReference>
<dbReference type="InterPro" id="IPR001357">
    <property type="entry name" value="BRCT_dom"/>
</dbReference>
<dbReference type="GO" id="GO:0032991">
    <property type="term" value="C:protein-containing complex"/>
    <property type="evidence" value="ECO:0007669"/>
    <property type="project" value="Ensembl"/>
</dbReference>
<evidence type="ECO:0000259" key="24">
    <source>
        <dbReference type="PROSITE" id="PS50969"/>
    </source>
</evidence>
<dbReference type="OrthoDB" id="10249888at2759"/>
<keyword evidence="11" id="KW-0904">Protein phosphatase</keyword>
<keyword evidence="6" id="KW-0963">Cytoplasm</keyword>
<evidence type="ECO:0000256" key="4">
    <source>
        <dbReference type="ARBA" id="ARBA00004647"/>
    </source>
</evidence>
<gene>
    <name evidence="26" type="primary">CTDP1</name>
    <name evidence="25" type="ORF">mRhiFer1_003462</name>
</gene>
<dbReference type="FunFam" id="3.40.50.1000:FF:000040">
    <property type="entry name" value="RNA polymerase II subunit A C-terminal domain phosphatase"/>
    <property type="match status" value="1"/>
</dbReference>
<feature type="compositionally biased region" description="Polar residues" evidence="22">
    <location>
        <begin position="533"/>
        <end position="542"/>
    </location>
</feature>
<dbReference type="FunFam" id="2.40.50.100:FF:000046">
    <property type="entry name" value="RNA polymerase II subunit A C-terminal domain phosphatase"/>
    <property type="match status" value="1"/>
</dbReference>
<evidence type="ECO:0000256" key="8">
    <source>
        <dbReference type="ARBA" id="ARBA00022618"/>
    </source>
</evidence>
<feature type="compositionally biased region" description="Acidic residues" evidence="22">
    <location>
        <begin position="551"/>
        <end position="563"/>
    </location>
</feature>
<evidence type="ECO:0000256" key="12">
    <source>
        <dbReference type="ARBA" id="ARBA00022990"/>
    </source>
</evidence>
<dbReference type="InterPro" id="IPR036420">
    <property type="entry name" value="BRCT_dom_sf"/>
</dbReference>
<evidence type="ECO:0000256" key="19">
    <source>
        <dbReference type="ARBA" id="ARBA00055086"/>
    </source>
</evidence>
<dbReference type="InterPro" id="IPR015388">
    <property type="entry name" value="FCP1_C"/>
</dbReference>
<evidence type="ECO:0000256" key="18">
    <source>
        <dbReference type="ARBA" id="ARBA00048336"/>
    </source>
</evidence>
<name>A0A671FVG0_RHIFE</name>
<evidence type="ECO:0000256" key="13">
    <source>
        <dbReference type="ARBA" id="ARBA00023212"/>
    </source>
</evidence>
<dbReference type="GO" id="GO:0005654">
    <property type="term" value="C:nucleoplasm"/>
    <property type="evidence" value="ECO:0007669"/>
    <property type="project" value="Ensembl"/>
</dbReference>
<feature type="domain" description="BRCT" evidence="23">
    <location>
        <begin position="606"/>
        <end position="705"/>
    </location>
</feature>
<evidence type="ECO:0000256" key="6">
    <source>
        <dbReference type="ARBA" id="ARBA00022490"/>
    </source>
</evidence>
<dbReference type="GO" id="GO:0051233">
    <property type="term" value="C:spindle midzone"/>
    <property type="evidence" value="ECO:0007669"/>
    <property type="project" value="Ensembl"/>
</dbReference>
<keyword evidence="12" id="KW-0007">Acetylation</keyword>
<dbReference type="GeneTree" id="ENSGT00390000015641"/>
<dbReference type="GO" id="GO:0000922">
    <property type="term" value="C:spindle pole"/>
    <property type="evidence" value="ECO:0007669"/>
    <property type="project" value="UniProtKB-SubCell"/>
</dbReference>
<dbReference type="CDD" id="cd07521">
    <property type="entry name" value="HAD_FCP1-like"/>
    <property type="match status" value="1"/>
</dbReference>
<dbReference type="RefSeq" id="XP_032943090.1">
    <property type="nucleotide sequence ID" value="XM_033087199.1"/>
</dbReference>
<feature type="compositionally biased region" description="Acidic residues" evidence="22">
    <location>
        <begin position="436"/>
        <end position="448"/>
    </location>
</feature>
<keyword evidence="27" id="KW-1185">Reference proteome</keyword>
<dbReference type="Gene3D" id="3.40.50.1000">
    <property type="entry name" value="HAD superfamily/HAD-like"/>
    <property type="match status" value="1"/>
</dbReference>
<evidence type="ECO:0000256" key="7">
    <source>
        <dbReference type="ARBA" id="ARBA00022553"/>
    </source>
</evidence>
<keyword evidence="9" id="KW-0498">Mitosis</keyword>
<dbReference type="Pfam" id="PF09309">
    <property type="entry name" value="FCP1_C"/>
    <property type="match status" value="1"/>
</dbReference>
<comment type="subunit">
    <text evidence="20">Homodimer. Interacts with GTF2F1. Interacts with WDR77, SNRPB and SNRNP70.</text>
</comment>
<dbReference type="EMBL" id="JACAGC010000040">
    <property type="protein sequence ID" value="KAF6268540.1"/>
    <property type="molecule type" value="Genomic_DNA"/>
</dbReference>
<evidence type="ECO:0000256" key="16">
    <source>
        <dbReference type="ARBA" id="ARBA00040602"/>
    </source>
</evidence>
<evidence type="ECO:0000256" key="14">
    <source>
        <dbReference type="ARBA" id="ARBA00023242"/>
    </source>
</evidence>
<dbReference type="SUPFAM" id="SSF51230">
    <property type="entry name" value="Single hybrid motif"/>
    <property type="match status" value="1"/>
</dbReference>
<reference evidence="26" key="5">
    <citation type="submission" date="2025-05" db="UniProtKB">
        <authorList>
            <consortium name="Ensembl"/>
        </authorList>
    </citation>
    <scope>IDENTIFICATION</scope>
</reference>
<dbReference type="GO" id="GO:0051301">
    <property type="term" value="P:cell division"/>
    <property type="evidence" value="ECO:0007669"/>
    <property type="project" value="UniProtKB-KW"/>
</dbReference>
<comment type="catalytic activity">
    <reaction evidence="18 21">
        <text>O-phospho-L-threonyl-[protein] + H2O = L-threonyl-[protein] + phosphate</text>
        <dbReference type="Rhea" id="RHEA:47004"/>
        <dbReference type="Rhea" id="RHEA-COMP:11060"/>
        <dbReference type="Rhea" id="RHEA-COMP:11605"/>
        <dbReference type="ChEBI" id="CHEBI:15377"/>
        <dbReference type="ChEBI" id="CHEBI:30013"/>
        <dbReference type="ChEBI" id="CHEBI:43474"/>
        <dbReference type="ChEBI" id="CHEBI:61977"/>
        <dbReference type="EC" id="3.1.3.16"/>
    </reaction>
</comment>
<dbReference type="Proteomes" id="UP000472240">
    <property type="component" value="Chromosome 19"/>
</dbReference>
<dbReference type="SMART" id="SM00577">
    <property type="entry name" value="CPDc"/>
    <property type="match status" value="1"/>
</dbReference>
<dbReference type="CDD" id="cd06850">
    <property type="entry name" value="biotinyl_domain"/>
    <property type="match status" value="1"/>
</dbReference>
<reference evidence="26 27" key="2">
    <citation type="journal article" date="2018" name="Annu Rev Anim Biosci">
        <title>Bat Biology, Genomes, and the Bat1K Project: To Generate Chromosome-Level Genomes for All Living Bat Species.</title>
        <authorList>
            <person name="Teeling E.C."/>
            <person name="Vernes S.C."/>
            <person name="Davalos L.M."/>
            <person name="Ray D.A."/>
            <person name="Gilbert M.T.P."/>
            <person name="Myers E."/>
        </authorList>
    </citation>
    <scope>NUCLEOTIDE SEQUENCE</scope>
</reference>
<evidence type="ECO:0000259" key="23">
    <source>
        <dbReference type="PROSITE" id="PS50172"/>
    </source>
</evidence>
<evidence type="ECO:0000256" key="10">
    <source>
        <dbReference type="ARBA" id="ARBA00022801"/>
    </source>
</evidence>
<dbReference type="PANTHER" id="PTHR23081:SF36">
    <property type="entry name" value="RNA POLYMERASE II SUBUNIT A C-TERMINAL DOMAIN PHOSPHATASE"/>
    <property type="match status" value="1"/>
</dbReference>
<evidence type="ECO:0000256" key="20">
    <source>
        <dbReference type="ARBA" id="ARBA00064450"/>
    </source>
</evidence>
<dbReference type="Gene3D" id="3.40.50.10190">
    <property type="entry name" value="BRCT domain"/>
    <property type="match status" value="1"/>
</dbReference>
<accession>A0A671FVG0</accession>
<evidence type="ECO:0000256" key="2">
    <source>
        <dbReference type="ARBA" id="ARBA00004214"/>
    </source>
</evidence>
<dbReference type="GO" id="GO:0005813">
    <property type="term" value="C:centrosome"/>
    <property type="evidence" value="ECO:0007669"/>
    <property type="project" value="UniProtKB-SubCell"/>
</dbReference>
<dbReference type="InterPro" id="IPR011053">
    <property type="entry name" value="Single_hybrid_motif"/>
</dbReference>
<dbReference type="CTD" id="9150"/>
<dbReference type="InterPro" id="IPR039189">
    <property type="entry name" value="Fcp1"/>
</dbReference>
<feature type="compositionally biased region" description="Basic and acidic residues" evidence="22">
    <location>
        <begin position="450"/>
        <end position="461"/>
    </location>
</feature>
<dbReference type="InterPro" id="IPR023214">
    <property type="entry name" value="HAD_sf"/>
</dbReference>
<comment type="subcellular location">
    <subcellularLocation>
        <location evidence="3">Cytoplasm</location>
        <location evidence="3">Cytoskeleton</location>
        <location evidence="3">Microtubule organizing center</location>
        <location evidence="3">Centrosome</location>
    </subcellularLocation>
    <subcellularLocation>
        <location evidence="4">Cytoplasm</location>
        <location evidence="4">Cytoskeleton</location>
        <location evidence="4">Spindle pole</location>
    </subcellularLocation>
    <subcellularLocation>
        <location evidence="2">Midbody</location>
    </subcellularLocation>
    <subcellularLocation>
        <location evidence="1 21">Nucleus</location>
    </subcellularLocation>
</comment>
<keyword evidence="13" id="KW-0206">Cytoskeleton</keyword>
<evidence type="ECO:0000256" key="21">
    <source>
        <dbReference type="RuleBase" id="RU366066"/>
    </source>
</evidence>
<dbReference type="SMART" id="SM00292">
    <property type="entry name" value="BRCT"/>
    <property type="match status" value="1"/>
</dbReference>
<keyword evidence="8" id="KW-0132">Cell division</keyword>
<organism evidence="26 27">
    <name type="scientific">Rhinolophus ferrumequinum</name>
    <name type="common">Greater horseshoe bat</name>
    <dbReference type="NCBI Taxonomy" id="59479"/>
    <lineage>
        <taxon>Eukaryota</taxon>
        <taxon>Metazoa</taxon>
        <taxon>Chordata</taxon>
        <taxon>Craniata</taxon>
        <taxon>Vertebrata</taxon>
        <taxon>Euteleostomi</taxon>
        <taxon>Mammalia</taxon>
        <taxon>Eutheria</taxon>
        <taxon>Laurasiatheria</taxon>
        <taxon>Chiroptera</taxon>
        <taxon>Yinpterochiroptera</taxon>
        <taxon>Rhinolophoidea</taxon>
        <taxon>Rhinolophidae</taxon>
        <taxon>Rhinolophinae</taxon>
        <taxon>Rhinolophus</taxon>
    </lineage>
</organism>
<feature type="compositionally biased region" description="Acidic residues" evidence="22">
    <location>
        <begin position="919"/>
        <end position="930"/>
    </location>
</feature>
<dbReference type="GO" id="GO:0043923">
    <property type="term" value="P:host-mediated activation of viral transcription"/>
    <property type="evidence" value="ECO:0007669"/>
    <property type="project" value="Ensembl"/>
</dbReference>
<reference evidence="26 27" key="3">
    <citation type="submission" date="2018-12" db="EMBL/GenBank/DDBJ databases">
        <title>G10K-VGP greater horseshoe bat female genome, primary haplotype.</title>
        <authorList>
            <person name="Teeling E."/>
            <person name="Myers G."/>
            <person name="Vernes S."/>
            <person name="Pippel M."/>
            <person name="Winkler S."/>
            <person name="Fedrigo O."/>
            <person name="Rhie A."/>
            <person name="Koren S."/>
            <person name="Phillippy A."/>
            <person name="Lewin H."/>
            <person name="Damas J."/>
            <person name="Howe K."/>
            <person name="Mountcastle J."/>
            <person name="Jarvis E.D."/>
        </authorList>
    </citation>
    <scope>NUCLEOTIDE SEQUENCE [LARGE SCALE GENOMIC DNA]</scope>
</reference>
<dbReference type="NCBIfam" id="TIGR02250">
    <property type="entry name" value="FCP1_euk"/>
    <property type="match status" value="1"/>
</dbReference>
<keyword evidence="14 21" id="KW-0539">Nucleus</keyword>
<dbReference type="GO" id="GO:0010458">
    <property type="term" value="P:exit from mitosis"/>
    <property type="evidence" value="ECO:0007669"/>
    <property type="project" value="Ensembl"/>
</dbReference>
<feature type="compositionally biased region" description="Basic and acidic residues" evidence="22">
    <location>
        <begin position="849"/>
        <end position="896"/>
    </location>
</feature>
<dbReference type="SUPFAM" id="SSF52113">
    <property type="entry name" value="BRCT domain"/>
    <property type="match status" value="1"/>
</dbReference>
<evidence type="ECO:0000313" key="28">
    <source>
        <dbReference type="Proteomes" id="UP000585614"/>
    </source>
</evidence>
<evidence type="ECO:0000313" key="25">
    <source>
        <dbReference type="EMBL" id="KAF6268540.1"/>
    </source>
</evidence>
<evidence type="ECO:0000256" key="22">
    <source>
        <dbReference type="SAM" id="MobiDB-lite"/>
    </source>
</evidence>
<dbReference type="Pfam" id="PF26077">
    <property type="entry name" value="BSH_Fcp1"/>
    <property type="match status" value="1"/>
</dbReference>
<dbReference type="OMA" id="FMDTINP"/>
<reference evidence="26 27" key="1">
    <citation type="journal article" date="2015" name="Annu Rev Anim Biosci">
        <title>The Genome 10K Project: a way forward.</title>
        <authorList>
            <person name="Koepfli K.P."/>
            <person name="Paten B."/>
            <person name="O'Brien S.J."/>
            <person name="Koepfli K.P."/>
            <person name="Paten B."/>
            <person name="Antunes A."/>
            <person name="Belov K."/>
            <person name="Bustamante C."/>
            <person name="Castoe T.A."/>
            <person name="Clawson H."/>
            <person name="Crawford A.J."/>
            <person name="Diekhans M."/>
            <person name="Distel D."/>
            <person name="Durbin R."/>
            <person name="Earl D."/>
            <person name="Fujita M.K."/>
            <person name="Gamble T."/>
            <person name="Georges A."/>
            <person name="Gemmell N."/>
            <person name="Gilbert M.T."/>
            <person name="Graves J.M."/>
            <person name="Green R.E."/>
            <person name="Hickey G."/>
            <person name="Jarvis E.D."/>
            <person name="Johnson W."/>
            <person name="Komissarov A."/>
            <person name="Korf I."/>
            <person name="Kuhn R."/>
            <person name="Larkin D.M."/>
            <person name="Lewin H."/>
            <person name="Lopez J.V."/>
            <person name="Ma J."/>
            <person name="Marques-Bonet T."/>
            <person name="Miller W."/>
            <person name="Murphy R."/>
            <person name="Pevzner P."/>
            <person name="Shapiro B."/>
            <person name="Steiner C."/>
            <person name="Tamazian G."/>
            <person name="Venkatesh B."/>
            <person name="Wang J."/>
            <person name="Wayne R."/>
            <person name="Wiley E."/>
            <person name="Yang H."/>
            <person name="Zhang G."/>
            <person name="Haussler D."/>
            <person name="Ryder O."/>
            <person name="O'Brien S.J."/>
        </authorList>
    </citation>
    <scope>NUCLEOTIDE SEQUENCE</scope>
</reference>
<evidence type="ECO:0000256" key="17">
    <source>
        <dbReference type="ARBA" id="ARBA00047761"/>
    </source>
</evidence>
<evidence type="ECO:0000256" key="15">
    <source>
        <dbReference type="ARBA" id="ARBA00023306"/>
    </source>
</evidence>
<evidence type="ECO:0000256" key="3">
    <source>
        <dbReference type="ARBA" id="ARBA00004300"/>
    </source>
</evidence>